<dbReference type="SMART" id="SM00346">
    <property type="entry name" value="HTH_ICLR"/>
    <property type="match status" value="1"/>
</dbReference>
<keyword evidence="2" id="KW-0238">DNA-binding</keyword>
<dbReference type="SUPFAM" id="SSF46785">
    <property type="entry name" value="Winged helix' DNA-binding domain"/>
    <property type="match status" value="1"/>
</dbReference>
<keyword evidence="3" id="KW-0804">Transcription</keyword>
<dbReference type="PANTHER" id="PTHR30136:SF39">
    <property type="entry name" value="TRANSCRIPTIONAL REGULATORY PROTEIN"/>
    <property type="match status" value="1"/>
</dbReference>
<dbReference type="GO" id="GO:0045892">
    <property type="term" value="P:negative regulation of DNA-templated transcription"/>
    <property type="evidence" value="ECO:0007669"/>
    <property type="project" value="TreeGrafter"/>
</dbReference>
<dbReference type="GO" id="GO:0003700">
    <property type="term" value="F:DNA-binding transcription factor activity"/>
    <property type="evidence" value="ECO:0007669"/>
    <property type="project" value="TreeGrafter"/>
</dbReference>
<dbReference type="PANTHER" id="PTHR30136">
    <property type="entry name" value="HELIX-TURN-HELIX TRANSCRIPTIONAL REGULATOR, ICLR FAMILY"/>
    <property type="match status" value="1"/>
</dbReference>
<sequence length="215" mass="24180">MKIVNKGVEAVNKALEILNCFTEKREELNLTQLSKITGNYKSTTLRLSRSLENYGYLEKEPNGRYKLGPAINKLISVYDDSFNYKELIQAQLEEITRTTNETASFFVRQRSNRICVLTSEPHKVIKHTVQIGTLKPINKGASGHILSAYHNLKIKNKLSILTNGYSMSFGERDKEIASVSVPLMSASDKILGALTITGHISNFNKKNSLKFLNIL</sequence>
<dbReference type="AlphaFoldDB" id="A0A382XZN9"/>
<dbReference type="Gene3D" id="1.10.10.10">
    <property type="entry name" value="Winged helix-like DNA-binding domain superfamily/Winged helix DNA-binding domain"/>
    <property type="match status" value="1"/>
</dbReference>
<dbReference type="InterPro" id="IPR036390">
    <property type="entry name" value="WH_DNA-bd_sf"/>
</dbReference>
<dbReference type="InterPro" id="IPR036388">
    <property type="entry name" value="WH-like_DNA-bd_sf"/>
</dbReference>
<protein>
    <recommendedName>
        <fullName evidence="4">HTH iclR-type domain-containing protein</fullName>
    </recommendedName>
</protein>
<dbReference type="InterPro" id="IPR005471">
    <property type="entry name" value="Tscrpt_reg_IclR_N"/>
</dbReference>
<dbReference type="InterPro" id="IPR014757">
    <property type="entry name" value="Tscrpt_reg_IclR_C"/>
</dbReference>
<evidence type="ECO:0000313" key="5">
    <source>
        <dbReference type="EMBL" id="SVD76443.1"/>
    </source>
</evidence>
<dbReference type="GO" id="GO:0003677">
    <property type="term" value="F:DNA binding"/>
    <property type="evidence" value="ECO:0007669"/>
    <property type="project" value="UniProtKB-KW"/>
</dbReference>
<evidence type="ECO:0000259" key="4">
    <source>
        <dbReference type="PROSITE" id="PS51077"/>
    </source>
</evidence>
<dbReference type="SUPFAM" id="SSF55781">
    <property type="entry name" value="GAF domain-like"/>
    <property type="match status" value="1"/>
</dbReference>
<dbReference type="EMBL" id="UINC01171729">
    <property type="protein sequence ID" value="SVD76443.1"/>
    <property type="molecule type" value="Genomic_DNA"/>
</dbReference>
<name>A0A382XZN9_9ZZZZ</name>
<dbReference type="InterPro" id="IPR029016">
    <property type="entry name" value="GAF-like_dom_sf"/>
</dbReference>
<reference evidence="5" key="1">
    <citation type="submission" date="2018-05" db="EMBL/GenBank/DDBJ databases">
        <authorList>
            <person name="Lanie J.A."/>
            <person name="Ng W.-L."/>
            <person name="Kazmierczak K.M."/>
            <person name="Andrzejewski T.M."/>
            <person name="Davidsen T.M."/>
            <person name="Wayne K.J."/>
            <person name="Tettelin H."/>
            <person name="Glass J.I."/>
            <person name="Rusch D."/>
            <person name="Podicherti R."/>
            <person name="Tsui H.-C.T."/>
            <person name="Winkler M.E."/>
        </authorList>
    </citation>
    <scope>NUCLEOTIDE SEQUENCE</scope>
</reference>
<organism evidence="5">
    <name type="scientific">marine metagenome</name>
    <dbReference type="NCBI Taxonomy" id="408172"/>
    <lineage>
        <taxon>unclassified sequences</taxon>
        <taxon>metagenomes</taxon>
        <taxon>ecological metagenomes</taxon>
    </lineage>
</organism>
<feature type="domain" description="HTH iclR-type" evidence="4">
    <location>
        <begin position="8"/>
        <end position="69"/>
    </location>
</feature>
<dbReference type="Gene3D" id="3.30.450.40">
    <property type="match status" value="2"/>
</dbReference>
<dbReference type="Pfam" id="PF09339">
    <property type="entry name" value="HTH_IclR"/>
    <property type="match status" value="1"/>
</dbReference>
<dbReference type="Pfam" id="PF01614">
    <property type="entry name" value="IclR_C"/>
    <property type="match status" value="1"/>
</dbReference>
<keyword evidence="1" id="KW-0805">Transcription regulation</keyword>
<accession>A0A382XZN9</accession>
<feature type="non-terminal residue" evidence="5">
    <location>
        <position position="215"/>
    </location>
</feature>
<proteinExistence type="predicted"/>
<gene>
    <name evidence="5" type="ORF">METZ01_LOCUS429297</name>
</gene>
<dbReference type="InterPro" id="IPR050707">
    <property type="entry name" value="HTH_MetabolicPath_Reg"/>
</dbReference>
<dbReference type="PROSITE" id="PS51077">
    <property type="entry name" value="HTH_ICLR"/>
    <property type="match status" value="1"/>
</dbReference>
<evidence type="ECO:0000256" key="2">
    <source>
        <dbReference type="ARBA" id="ARBA00023125"/>
    </source>
</evidence>
<evidence type="ECO:0000256" key="1">
    <source>
        <dbReference type="ARBA" id="ARBA00023015"/>
    </source>
</evidence>
<evidence type="ECO:0000256" key="3">
    <source>
        <dbReference type="ARBA" id="ARBA00023163"/>
    </source>
</evidence>